<dbReference type="NCBIfam" id="TIGR03936">
    <property type="entry name" value="sam_1_link_chp"/>
    <property type="match status" value="1"/>
</dbReference>
<feature type="domain" description="DUF2344" evidence="1">
    <location>
        <begin position="27"/>
        <end position="115"/>
    </location>
</feature>
<evidence type="ECO:0000313" key="2">
    <source>
        <dbReference type="EMBL" id="PIQ89009.1"/>
    </source>
</evidence>
<proteinExistence type="predicted"/>
<dbReference type="Proteomes" id="UP000229641">
    <property type="component" value="Unassembled WGS sequence"/>
</dbReference>
<dbReference type="Pfam" id="PF10105">
    <property type="entry name" value="DUF2344"/>
    <property type="match status" value="1"/>
</dbReference>
<protein>
    <recommendedName>
        <fullName evidence="1">DUF2344 domain-containing protein</fullName>
    </recommendedName>
</protein>
<name>A0A2H0LX56_9BACT</name>
<comment type="caution">
    <text evidence="2">The sequence shown here is derived from an EMBL/GenBank/DDBJ whole genome shotgun (WGS) entry which is preliminary data.</text>
</comment>
<organism evidence="2 3">
    <name type="scientific">Candidatus Ghiorseimicrobium undicola</name>
    <dbReference type="NCBI Taxonomy" id="1974746"/>
    <lineage>
        <taxon>Bacteria</taxon>
        <taxon>Pseudomonadati</taxon>
        <taxon>Candidatus Omnitrophota</taxon>
        <taxon>Candidatus Ghiorseimicrobium</taxon>
    </lineage>
</organism>
<gene>
    <name evidence="2" type="ORF">COV72_05040</name>
</gene>
<dbReference type="EMBL" id="PCWA01000075">
    <property type="protein sequence ID" value="PIQ89009.1"/>
    <property type="molecule type" value="Genomic_DNA"/>
</dbReference>
<evidence type="ECO:0000259" key="1">
    <source>
        <dbReference type="Pfam" id="PF10105"/>
    </source>
</evidence>
<accession>A0A2H0LX56</accession>
<evidence type="ECO:0000313" key="3">
    <source>
        <dbReference type="Proteomes" id="UP000229641"/>
    </source>
</evidence>
<sequence length="115" mass="13375">MRNKSRLSYPLSKASEAGAVVKYELNFYFSKNKRMRFISHLDLMRLFARAARRAELPVFVSKGFNPHLKLSIKRALKLGIESEKEEAVILLTRKIPGDDFCRKMNEQLPEGIRVY</sequence>
<dbReference type="AlphaFoldDB" id="A0A2H0LX56"/>
<dbReference type="InterPro" id="IPR018768">
    <property type="entry name" value="DUF2344"/>
</dbReference>
<reference evidence="2 3" key="1">
    <citation type="submission" date="2017-09" db="EMBL/GenBank/DDBJ databases">
        <title>Depth-based differentiation of microbial function through sediment-hosted aquifers and enrichment of novel symbionts in the deep terrestrial subsurface.</title>
        <authorList>
            <person name="Probst A.J."/>
            <person name="Ladd B."/>
            <person name="Jarett J.K."/>
            <person name="Geller-Mcgrath D.E."/>
            <person name="Sieber C.M."/>
            <person name="Emerson J.B."/>
            <person name="Anantharaman K."/>
            <person name="Thomas B.C."/>
            <person name="Malmstrom R."/>
            <person name="Stieglmeier M."/>
            <person name="Klingl A."/>
            <person name="Woyke T."/>
            <person name="Ryan C.M."/>
            <person name="Banfield J.F."/>
        </authorList>
    </citation>
    <scope>NUCLEOTIDE SEQUENCE [LARGE SCALE GENOMIC DNA]</scope>
    <source>
        <strain evidence="2">CG11_big_fil_rev_8_21_14_0_20_42_13</strain>
    </source>
</reference>